<keyword evidence="2" id="KW-0472">Membrane</keyword>
<keyword evidence="2" id="KW-0812">Transmembrane</keyword>
<evidence type="ECO:0000313" key="4">
    <source>
        <dbReference type="Proteomes" id="UP000646827"/>
    </source>
</evidence>
<proteinExistence type="predicted"/>
<sequence length="149" mass="17009">MVAVDIGNDMTILALGILIVSTSVIISLMVYCYCCNASHRRNSTLDVEEQQQPDDRSPLLSTSFRARYMKRTSTFYQWNRPAPPSPSSSSLSEQHQEQQGLSSQQQEEEDRDTQKDNNKRSSWISRRTELLKKYARSPSFYTATTTTTS</sequence>
<reference evidence="3 4" key="1">
    <citation type="submission" date="2020-12" db="EMBL/GenBank/DDBJ databases">
        <title>Metabolic potential, ecology and presence of endohyphal bacteria is reflected in genomic diversity of Mucoromycotina.</title>
        <authorList>
            <person name="Muszewska A."/>
            <person name="Okrasinska A."/>
            <person name="Steczkiewicz K."/>
            <person name="Drgas O."/>
            <person name="Orlowska M."/>
            <person name="Perlinska-Lenart U."/>
            <person name="Aleksandrzak-Piekarczyk T."/>
            <person name="Szatraj K."/>
            <person name="Zielenkiewicz U."/>
            <person name="Pilsyk S."/>
            <person name="Malc E."/>
            <person name="Mieczkowski P."/>
            <person name="Kruszewska J.S."/>
            <person name="Biernat P."/>
            <person name="Pawlowska J."/>
        </authorList>
    </citation>
    <scope>NUCLEOTIDE SEQUENCE [LARGE SCALE GENOMIC DNA]</scope>
    <source>
        <strain evidence="3 4">CBS 142.35</strain>
    </source>
</reference>
<gene>
    <name evidence="3" type="ORF">INT45_000619</name>
</gene>
<name>A0A8H7SC60_9FUNG</name>
<dbReference type="OrthoDB" id="2263743at2759"/>
<keyword evidence="2" id="KW-1133">Transmembrane helix</keyword>
<dbReference type="Proteomes" id="UP000646827">
    <property type="component" value="Unassembled WGS sequence"/>
</dbReference>
<keyword evidence="4" id="KW-1185">Reference proteome</keyword>
<feature type="transmembrane region" description="Helical" evidence="2">
    <location>
        <begin position="12"/>
        <end position="34"/>
    </location>
</feature>
<evidence type="ECO:0000256" key="2">
    <source>
        <dbReference type="SAM" id="Phobius"/>
    </source>
</evidence>
<feature type="compositionally biased region" description="Low complexity" evidence="1">
    <location>
        <begin position="87"/>
        <end position="105"/>
    </location>
</feature>
<evidence type="ECO:0000313" key="3">
    <source>
        <dbReference type="EMBL" id="KAG2226451.1"/>
    </source>
</evidence>
<organism evidence="3 4">
    <name type="scientific">Circinella minor</name>
    <dbReference type="NCBI Taxonomy" id="1195481"/>
    <lineage>
        <taxon>Eukaryota</taxon>
        <taxon>Fungi</taxon>
        <taxon>Fungi incertae sedis</taxon>
        <taxon>Mucoromycota</taxon>
        <taxon>Mucoromycotina</taxon>
        <taxon>Mucoromycetes</taxon>
        <taxon>Mucorales</taxon>
        <taxon>Lichtheimiaceae</taxon>
        <taxon>Circinella</taxon>
    </lineage>
</organism>
<protein>
    <submittedName>
        <fullName evidence="3">Uncharacterized protein</fullName>
    </submittedName>
</protein>
<evidence type="ECO:0000256" key="1">
    <source>
        <dbReference type="SAM" id="MobiDB-lite"/>
    </source>
</evidence>
<accession>A0A8H7SC60</accession>
<feature type="region of interest" description="Disordered" evidence="1">
    <location>
        <begin position="75"/>
        <end position="126"/>
    </location>
</feature>
<dbReference type="AlphaFoldDB" id="A0A8H7SC60"/>
<dbReference type="EMBL" id="JAEPRB010000017">
    <property type="protein sequence ID" value="KAG2226451.1"/>
    <property type="molecule type" value="Genomic_DNA"/>
</dbReference>
<comment type="caution">
    <text evidence="3">The sequence shown here is derived from an EMBL/GenBank/DDBJ whole genome shotgun (WGS) entry which is preliminary data.</text>
</comment>